<evidence type="ECO:0000313" key="3">
    <source>
        <dbReference type="Proteomes" id="UP000254070"/>
    </source>
</evidence>
<accession>A0A377KPE0</accession>
<dbReference type="AlphaFoldDB" id="A0A377KPE0"/>
<dbReference type="EMBL" id="UGIF01000002">
    <property type="protein sequence ID" value="STP30622.1"/>
    <property type="molecule type" value="Genomic_DNA"/>
</dbReference>
<dbReference type="Proteomes" id="UP000254070">
    <property type="component" value="Unassembled WGS sequence"/>
</dbReference>
<reference evidence="2 3" key="1">
    <citation type="submission" date="2018-06" db="EMBL/GenBank/DDBJ databases">
        <authorList>
            <consortium name="Pathogen Informatics"/>
            <person name="Doyle S."/>
        </authorList>
    </citation>
    <scope>NUCLEOTIDE SEQUENCE [LARGE SCALE GENOMIC DNA]</scope>
    <source>
        <strain evidence="2 3">NCTC8129</strain>
    </source>
</reference>
<evidence type="ECO:0000313" key="2">
    <source>
        <dbReference type="EMBL" id="STP30622.1"/>
    </source>
</evidence>
<name>A0A377KPE0_9ENTE</name>
<dbReference type="RefSeq" id="WP_220271416.1">
    <property type="nucleotide sequence ID" value="NZ_JADMDS010000039.1"/>
</dbReference>
<sequence length="262" mass="31079">MAEHRSYYAIIPANVRYDQRLKPNTKLLYGEITALCNERGFCWAGNEYFADLYGVNKETISRWVSDLIKFGYLNREIIYKEGTNQIINRYLRINQYPIDEKRNTPIDEKVKDNNTSFNNTFNNTKEYIRELPPSKKTKATPIRHKYGEYKNVLLTDEQMDKLKTEFPNDYKERIDRLSEYCASTGKTYKNYLATIRNWAKKDNQPKKPSSSFNRNVRREKLPDWVDKPQKEQKIDPEKKAEIDARFEAYFSRTSDEKEGASN</sequence>
<feature type="region of interest" description="Disordered" evidence="1">
    <location>
        <begin position="199"/>
        <end position="240"/>
    </location>
</feature>
<organism evidence="2 3">
    <name type="scientific">Enterococcus durans</name>
    <dbReference type="NCBI Taxonomy" id="53345"/>
    <lineage>
        <taxon>Bacteria</taxon>
        <taxon>Bacillati</taxon>
        <taxon>Bacillota</taxon>
        <taxon>Bacilli</taxon>
        <taxon>Lactobacillales</taxon>
        <taxon>Enterococcaceae</taxon>
        <taxon>Enterococcus</taxon>
    </lineage>
</organism>
<dbReference type="Pfam" id="PF13730">
    <property type="entry name" value="HTH_36"/>
    <property type="match status" value="1"/>
</dbReference>
<proteinExistence type="predicted"/>
<gene>
    <name evidence="2" type="ORF">NCTC8129_02873</name>
</gene>
<feature type="compositionally biased region" description="Basic and acidic residues" evidence="1">
    <location>
        <begin position="216"/>
        <end position="240"/>
    </location>
</feature>
<evidence type="ECO:0000256" key="1">
    <source>
        <dbReference type="SAM" id="MobiDB-lite"/>
    </source>
</evidence>
<protein>
    <submittedName>
        <fullName evidence="2">Replication initiation and membrane attachment</fullName>
    </submittedName>
</protein>